<keyword evidence="2" id="KW-1185">Reference proteome</keyword>
<organism evidence="1 2">
    <name type="scientific">Saxophila tyrrhenica</name>
    <dbReference type="NCBI Taxonomy" id="1690608"/>
    <lineage>
        <taxon>Eukaryota</taxon>
        <taxon>Fungi</taxon>
        <taxon>Dikarya</taxon>
        <taxon>Ascomycota</taxon>
        <taxon>Pezizomycotina</taxon>
        <taxon>Dothideomycetes</taxon>
        <taxon>Dothideomycetidae</taxon>
        <taxon>Mycosphaerellales</taxon>
        <taxon>Extremaceae</taxon>
        <taxon>Saxophila</taxon>
    </lineage>
</organism>
<proteinExistence type="predicted"/>
<accession>A0AAV9PMZ3</accession>
<gene>
    <name evidence="1" type="ORF">LTR77_000223</name>
</gene>
<protein>
    <submittedName>
        <fullName evidence="1">Uncharacterized protein</fullName>
    </submittedName>
</protein>
<dbReference type="EMBL" id="JAVRRT010000001">
    <property type="protein sequence ID" value="KAK5175086.1"/>
    <property type="molecule type" value="Genomic_DNA"/>
</dbReference>
<evidence type="ECO:0000313" key="1">
    <source>
        <dbReference type="EMBL" id="KAK5175086.1"/>
    </source>
</evidence>
<comment type="caution">
    <text evidence="1">The sequence shown here is derived from an EMBL/GenBank/DDBJ whole genome shotgun (WGS) entry which is preliminary data.</text>
</comment>
<name>A0AAV9PMZ3_9PEZI</name>
<dbReference type="Proteomes" id="UP001337655">
    <property type="component" value="Unassembled WGS sequence"/>
</dbReference>
<dbReference type="GeneID" id="89921574"/>
<reference evidence="1 2" key="1">
    <citation type="submission" date="2023-08" db="EMBL/GenBank/DDBJ databases">
        <title>Black Yeasts Isolated from many extreme environments.</title>
        <authorList>
            <person name="Coleine C."/>
            <person name="Stajich J.E."/>
            <person name="Selbmann L."/>
        </authorList>
    </citation>
    <scope>NUCLEOTIDE SEQUENCE [LARGE SCALE GENOMIC DNA]</scope>
    <source>
        <strain evidence="1 2">CCFEE 5935</strain>
    </source>
</reference>
<sequence>MAESLEEHATAEPPSIRPKLQCVQFLETHFEQGGVDKKGFEMLYRMVEMMSAIGWETHLIFHSKIATGSSLAKMEYYISCMLQGCEVFRASMQEAAQKATDASNALPVVDTSGNTTDAELSNDAKLFQMILEHFDKHAYLRLHRLSIRKPAYGLVSLVSCATKLYEALHRLCQVALEADRRVIALRERLHKDEELTAAIRAQKLAESRVEMLAPTMYMPPLDKAQSQPPPSLSKTFSFAEDELNLRRHARAATVPDTDFTTFQGLSTIGTRRHGTHIPRVFTGSFSQLETDMRKMQIHKIRTPEEPLEVKIRDFGATPLLSPCDSPTAFTPLQRREAMVISDTELQDRVINGALVTSRRPSTKERAQTIDSSFDLEAWLKQDSGKVQSPERAEVRRGVLRHRENTL</sequence>
<dbReference type="RefSeq" id="XP_064663724.1">
    <property type="nucleotide sequence ID" value="XM_064797490.1"/>
</dbReference>
<dbReference type="AlphaFoldDB" id="A0AAV9PMZ3"/>
<evidence type="ECO:0000313" key="2">
    <source>
        <dbReference type="Proteomes" id="UP001337655"/>
    </source>
</evidence>